<evidence type="ECO:0000256" key="1">
    <source>
        <dbReference type="SAM" id="MobiDB-lite"/>
    </source>
</evidence>
<feature type="region of interest" description="Disordered" evidence="1">
    <location>
        <begin position="1"/>
        <end position="54"/>
    </location>
</feature>
<comment type="caution">
    <text evidence="2">The sequence shown here is derived from an EMBL/GenBank/DDBJ whole genome shotgun (WGS) entry which is preliminary data.</text>
</comment>
<dbReference type="EMBL" id="LCYA01000067">
    <property type="protein sequence ID" value="KWV87695.1"/>
    <property type="molecule type" value="Genomic_DNA"/>
</dbReference>
<feature type="region of interest" description="Disordered" evidence="1">
    <location>
        <begin position="213"/>
        <end position="311"/>
    </location>
</feature>
<organism evidence="2 3">
    <name type="scientific">Pseudomonas fluorescens</name>
    <dbReference type="NCBI Taxonomy" id="294"/>
    <lineage>
        <taxon>Bacteria</taxon>
        <taxon>Pseudomonadati</taxon>
        <taxon>Pseudomonadota</taxon>
        <taxon>Gammaproteobacteria</taxon>
        <taxon>Pseudomonadales</taxon>
        <taxon>Pseudomonadaceae</taxon>
        <taxon>Pseudomonas</taxon>
    </lineage>
</organism>
<gene>
    <name evidence="2" type="ORF">PFLmoz3_02632</name>
</gene>
<feature type="compositionally biased region" description="Basic and acidic residues" evidence="1">
    <location>
        <begin position="44"/>
        <end position="54"/>
    </location>
</feature>
<evidence type="ECO:0000313" key="3">
    <source>
        <dbReference type="Proteomes" id="UP000061348"/>
    </source>
</evidence>
<dbReference type="PATRIC" id="fig|294.194.peg.2912"/>
<feature type="compositionally biased region" description="Basic and acidic residues" evidence="1">
    <location>
        <begin position="242"/>
        <end position="252"/>
    </location>
</feature>
<evidence type="ECO:0000313" key="2">
    <source>
        <dbReference type="EMBL" id="KWV87695.1"/>
    </source>
</evidence>
<feature type="compositionally biased region" description="Basic residues" evidence="1">
    <location>
        <begin position="17"/>
        <end position="27"/>
    </location>
</feature>
<sequence>MGRGLHQAHMADQEHRRLGHAPHRHRRGQADGRVNRRHHCHHARDHEPAEHHGRDQWVTIHGASAEGVANQPDRAKAHQAPAHQRTVEPGQALKDICQVGIGGEHATEHQDRQQDMPLHHGAAQDPELRTQTALLVLGRGDRQIEIQQQCLGQGNHSEHGERGAPAEHIGNQRAHRNTKYGGANNAKADFFNRTPGELRADNVYRRFAGEGPEYWQAQGGNQTGHGHHPDIRRQSRHGVGRCKHDQDADKQALARKARAVGREERAERGHGEREQRHQQPRLGHADVQVPSNRRQQADDDEFCGQHGKTGC</sequence>
<accession>A0A109LH89</accession>
<reference evidence="2 3" key="1">
    <citation type="submission" date="2015-05" db="EMBL/GenBank/DDBJ databases">
        <title>A genomic and transcriptomic approach to investigate the blue pigment phenotype in Pseudomonas fluorescens.</title>
        <authorList>
            <person name="Andreani N.A."/>
            <person name="Cardazzo B."/>
        </authorList>
    </citation>
    <scope>NUCLEOTIDE SEQUENCE [LARGE SCALE GENOMIC DNA]</scope>
    <source>
        <strain evidence="2 3">Ps_22</strain>
    </source>
</reference>
<protein>
    <submittedName>
        <fullName evidence="2">Uncharacterized protein</fullName>
    </submittedName>
</protein>
<dbReference type="Proteomes" id="UP000061348">
    <property type="component" value="Unassembled WGS sequence"/>
</dbReference>
<proteinExistence type="predicted"/>
<feature type="compositionally biased region" description="Basic and acidic residues" evidence="1">
    <location>
        <begin position="260"/>
        <end position="277"/>
    </location>
</feature>
<dbReference type="AlphaFoldDB" id="A0A109LH89"/>
<name>A0A109LH89_PSEFL</name>